<protein>
    <recommendedName>
        <fullName evidence="16">DNA 3'-5' helicase</fullName>
        <ecNumber evidence="16">5.6.2.4</ecNumber>
    </recommendedName>
</protein>
<evidence type="ECO:0000256" key="5">
    <source>
        <dbReference type="ARBA" id="ARBA00022741"/>
    </source>
</evidence>
<evidence type="ECO:0000256" key="1">
    <source>
        <dbReference type="ARBA" id="ARBA00001946"/>
    </source>
</evidence>
<keyword evidence="11" id="KW-0238">DNA-binding</keyword>
<dbReference type="AlphaFoldDB" id="A0A9Q4KTQ9"/>
<evidence type="ECO:0000256" key="12">
    <source>
        <dbReference type="ARBA" id="ARBA00023172"/>
    </source>
</evidence>
<reference evidence="20" key="1">
    <citation type="submission" date="2022-01" db="EMBL/GenBank/DDBJ databases">
        <title>Draft genome of Methanogenium marinum DSM 15558.</title>
        <authorList>
            <person name="Chen S.-C."/>
            <person name="You Y.-T."/>
        </authorList>
    </citation>
    <scope>NUCLEOTIDE SEQUENCE</scope>
    <source>
        <strain evidence="20">DSM 15558</strain>
    </source>
</reference>
<dbReference type="SUPFAM" id="SSF47819">
    <property type="entry name" value="HRDC-like"/>
    <property type="match status" value="1"/>
</dbReference>
<dbReference type="Pfam" id="PF00270">
    <property type="entry name" value="DEAD"/>
    <property type="match status" value="1"/>
</dbReference>
<dbReference type="InterPro" id="IPR002121">
    <property type="entry name" value="HRDC_dom"/>
</dbReference>
<evidence type="ECO:0000256" key="10">
    <source>
        <dbReference type="ARBA" id="ARBA00022840"/>
    </source>
</evidence>
<dbReference type="NCBIfam" id="TIGR00614">
    <property type="entry name" value="recQ_fam"/>
    <property type="match status" value="1"/>
</dbReference>
<dbReference type="InterPro" id="IPR036388">
    <property type="entry name" value="WH-like_DNA-bd_sf"/>
</dbReference>
<dbReference type="PANTHER" id="PTHR13710">
    <property type="entry name" value="DNA HELICASE RECQ FAMILY MEMBER"/>
    <property type="match status" value="1"/>
</dbReference>
<evidence type="ECO:0000256" key="14">
    <source>
        <dbReference type="ARBA" id="ARBA00023235"/>
    </source>
</evidence>
<dbReference type="InterPro" id="IPR029491">
    <property type="entry name" value="Helicase_HTH"/>
</dbReference>
<dbReference type="GO" id="GO:0009378">
    <property type="term" value="F:four-way junction helicase activity"/>
    <property type="evidence" value="ECO:0007669"/>
    <property type="project" value="TreeGrafter"/>
</dbReference>
<evidence type="ECO:0000256" key="9">
    <source>
        <dbReference type="ARBA" id="ARBA00022833"/>
    </source>
</evidence>
<dbReference type="GO" id="GO:0006260">
    <property type="term" value="P:DNA replication"/>
    <property type="evidence" value="ECO:0007669"/>
    <property type="project" value="InterPro"/>
</dbReference>
<dbReference type="EMBL" id="JAKELO010000002">
    <property type="protein sequence ID" value="MDE4908459.1"/>
    <property type="molecule type" value="Genomic_DNA"/>
</dbReference>
<sequence>MPISDVTTVLRQYFGYESLYPYQEEIIRALTDGEDVLGVIATGGGKSLCYQIPALISGGMTVVISPLIALMKDQVDTLRECGVPAACITSLQDYRERRETEEAIYHGDLRILYVSPERAVKTEFFSLLKKAHVTLIAVDEAHCISQWGHEFRPEYREISRLIREFSHAPVVALTATATPAVQNDIIAQLHLRHPHRVTGSFYRKNLRYEVRPKKDTKGAILSYLRNHQGQAGIIYCLSRKGVEELSNTLRRTGIRALPYHAGLTRKAREEAQEAFVRDRVQVIVATVAFGMGIDKPDVRFVIHHDLPRSPEHYYQETGRAGRDGDPADCILFYSAGDLHRHAFFIQQESSVARQRAEYTKLEEMATYCEEHRCRQAMILQYFGEETPVGGCGTCDICRSPRERFDGTAVAQMAITCVRDLTVPCGSSHLIDLLRGANTKKIREMGQKETPGYGAGKAYSKDEWRSFIRELIRLGYLERESGVYPVLTVGETGRELLAAGETVEGVFLTRMKKTPNIRQEKPTDPLFIRLKTLRREIADREGIAPYMIFSDVTLREMVNSRPLTDAAFLAIRGVGATKLNRFGPEFMAALIPTEKEGDNSAAETLRLYRAGCTMAEIAEKRSLTPDICGAHLAEAIENGENVEIDDLISPHRQAAIREAVAQEGTHDLRRLKTVLGERFTYTDIRLTCAVDRQNNPK</sequence>
<dbReference type="InterPro" id="IPR027417">
    <property type="entry name" value="P-loop_NTPase"/>
</dbReference>
<dbReference type="EC" id="5.6.2.4" evidence="16"/>
<dbReference type="PANTHER" id="PTHR13710:SF105">
    <property type="entry name" value="ATP-DEPENDENT DNA HELICASE Q1"/>
    <property type="match status" value="1"/>
</dbReference>
<dbReference type="Pfam" id="PF00570">
    <property type="entry name" value="HRDC"/>
    <property type="match status" value="1"/>
</dbReference>
<dbReference type="GO" id="GO:0006281">
    <property type="term" value="P:DNA repair"/>
    <property type="evidence" value="ECO:0007669"/>
    <property type="project" value="UniProtKB-KW"/>
</dbReference>
<keyword evidence="5" id="KW-0547">Nucleotide-binding</keyword>
<dbReference type="SUPFAM" id="SSF52540">
    <property type="entry name" value="P-loop containing nucleoside triphosphate hydrolases"/>
    <property type="match status" value="1"/>
</dbReference>
<keyword evidence="9" id="KW-0862">Zinc</keyword>
<evidence type="ECO:0000256" key="13">
    <source>
        <dbReference type="ARBA" id="ARBA00023204"/>
    </source>
</evidence>
<dbReference type="RefSeq" id="WP_274925086.1">
    <property type="nucleotide sequence ID" value="NZ_JAKELO010000002.1"/>
</dbReference>
<keyword evidence="21" id="KW-1185">Reference proteome</keyword>
<comment type="cofactor">
    <cofactor evidence="1">
        <name>Mg(2+)</name>
        <dbReference type="ChEBI" id="CHEBI:18420"/>
    </cofactor>
</comment>
<gene>
    <name evidence="20" type="primary">recQ</name>
    <name evidence="20" type="ORF">L0665_07555</name>
</gene>
<name>A0A9Q4KTQ9_9EURY</name>
<dbReference type="SMART" id="SM00490">
    <property type="entry name" value="HELICc"/>
    <property type="match status" value="1"/>
</dbReference>
<comment type="catalytic activity">
    <reaction evidence="15">
        <text>Couples ATP hydrolysis with the unwinding of duplex DNA by translocating in the 3'-5' direction.</text>
        <dbReference type="EC" id="5.6.2.4"/>
    </reaction>
</comment>
<accession>A0A9Q4KTQ9</accession>
<dbReference type="Pfam" id="PF16124">
    <property type="entry name" value="RecQ_Zn_bind"/>
    <property type="match status" value="1"/>
</dbReference>
<keyword evidence="14" id="KW-0413">Isomerase</keyword>
<keyword evidence="7 20" id="KW-0378">Hydrolase</keyword>
<dbReference type="SUPFAM" id="SSF46785">
    <property type="entry name" value="Winged helix' DNA-binding domain"/>
    <property type="match status" value="1"/>
</dbReference>
<dbReference type="SMART" id="SM00487">
    <property type="entry name" value="DEXDc"/>
    <property type="match status" value="1"/>
</dbReference>
<dbReference type="GO" id="GO:0005524">
    <property type="term" value="F:ATP binding"/>
    <property type="evidence" value="ECO:0007669"/>
    <property type="project" value="UniProtKB-KW"/>
</dbReference>
<dbReference type="PROSITE" id="PS51192">
    <property type="entry name" value="HELICASE_ATP_BIND_1"/>
    <property type="match status" value="1"/>
</dbReference>
<dbReference type="GO" id="GO:0016787">
    <property type="term" value="F:hydrolase activity"/>
    <property type="evidence" value="ECO:0007669"/>
    <property type="project" value="UniProtKB-KW"/>
</dbReference>
<dbReference type="NCBIfam" id="TIGR01389">
    <property type="entry name" value="recQ"/>
    <property type="match status" value="1"/>
</dbReference>
<dbReference type="GO" id="GO:0005737">
    <property type="term" value="C:cytoplasm"/>
    <property type="evidence" value="ECO:0007669"/>
    <property type="project" value="TreeGrafter"/>
</dbReference>
<dbReference type="FunFam" id="3.40.50.300:FF:000156">
    <property type="entry name" value="ATP-dependent DNA helicase recQ"/>
    <property type="match status" value="1"/>
</dbReference>
<dbReference type="InterPro" id="IPR036390">
    <property type="entry name" value="WH_DNA-bd_sf"/>
</dbReference>
<dbReference type="CDD" id="cd17920">
    <property type="entry name" value="DEXHc_RecQ"/>
    <property type="match status" value="1"/>
</dbReference>
<evidence type="ECO:0000256" key="11">
    <source>
        <dbReference type="ARBA" id="ARBA00023125"/>
    </source>
</evidence>
<evidence type="ECO:0000313" key="20">
    <source>
        <dbReference type="EMBL" id="MDE4908459.1"/>
    </source>
</evidence>
<dbReference type="Gene3D" id="1.10.150.80">
    <property type="entry name" value="HRDC domain"/>
    <property type="match status" value="1"/>
</dbReference>
<dbReference type="Pfam" id="PF09382">
    <property type="entry name" value="RQC"/>
    <property type="match status" value="1"/>
</dbReference>
<feature type="domain" description="Helicase C-terminal" evidence="19">
    <location>
        <begin position="216"/>
        <end position="367"/>
    </location>
</feature>
<comment type="similarity">
    <text evidence="3">Belongs to the helicase family. RecQ subfamily.</text>
</comment>
<evidence type="ECO:0000259" key="18">
    <source>
        <dbReference type="PROSITE" id="PS51192"/>
    </source>
</evidence>
<dbReference type="CDD" id="cd18794">
    <property type="entry name" value="SF2_C_RecQ"/>
    <property type="match status" value="1"/>
</dbReference>
<dbReference type="InterPro" id="IPR010997">
    <property type="entry name" value="HRDC-like_sf"/>
</dbReference>
<dbReference type="InterPro" id="IPR011545">
    <property type="entry name" value="DEAD/DEAH_box_helicase_dom"/>
</dbReference>
<evidence type="ECO:0000259" key="19">
    <source>
        <dbReference type="PROSITE" id="PS51194"/>
    </source>
</evidence>
<evidence type="ECO:0000256" key="7">
    <source>
        <dbReference type="ARBA" id="ARBA00022801"/>
    </source>
</evidence>
<dbReference type="GO" id="GO:0043138">
    <property type="term" value="F:3'-5' DNA helicase activity"/>
    <property type="evidence" value="ECO:0007669"/>
    <property type="project" value="UniProtKB-EC"/>
</dbReference>
<dbReference type="InterPro" id="IPR004589">
    <property type="entry name" value="DNA_helicase_ATP-dep_RecQ"/>
</dbReference>
<keyword evidence="6" id="KW-0227">DNA damage</keyword>
<dbReference type="GO" id="GO:0046872">
    <property type="term" value="F:metal ion binding"/>
    <property type="evidence" value="ECO:0007669"/>
    <property type="project" value="UniProtKB-KW"/>
</dbReference>
<dbReference type="PROSITE" id="PS51194">
    <property type="entry name" value="HELICASE_CTER"/>
    <property type="match status" value="1"/>
</dbReference>
<feature type="domain" description="HRDC" evidence="17">
    <location>
        <begin position="519"/>
        <end position="599"/>
    </location>
</feature>
<comment type="caution">
    <text evidence="20">The sequence shown here is derived from an EMBL/GenBank/DDBJ whole genome shotgun (WGS) entry which is preliminary data.</text>
</comment>
<keyword evidence="8 20" id="KW-0347">Helicase</keyword>
<dbReference type="GO" id="GO:0006310">
    <property type="term" value="P:DNA recombination"/>
    <property type="evidence" value="ECO:0007669"/>
    <property type="project" value="UniProtKB-KW"/>
</dbReference>
<dbReference type="FunFam" id="3.40.50.300:FF:000296">
    <property type="entry name" value="ATP-dependent DNA helicase RecQ"/>
    <property type="match status" value="1"/>
</dbReference>
<keyword evidence="13" id="KW-0234">DNA repair</keyword>
<dbReference type="GO" id="GO:0009432">
    <property type="term" value="P:SOS response"/>
    <property type="evidence" value="ECO:0007669"/>
    <property type="project" value="InterPro"/>
</dbReference>
<keyword evidence="12" id="KW-0233">DNA recombination</keyword>
<dbReference type="InterPro" id="IPR018982">
    <property type="entry name" value="RQC_domain"/>
</dbReference>
<dbReference type="GO" id="GO:0030894">
    <property type="term" value="C:replisome"/>
    <property type="evidence" value="ECO:0007669"/>
    <property type="project" value="TreeGrafter"/>
</dbReference>
<dbReference type="Pfam" id="PF00271">
    <property type="entry name" value="Helicase_C"/>
    <property type="match status" value="1"/>
</dbReference>
<evidence type="ECO:0000259" key="17">
    <source>
        <dbReference type="PROSITE" id="PS50967"/>
    </source>
</evidence>
<dbReference type="SMART" id="SM00341">
    <property type="entry name" value="HRDC"/>
    <property type="match status" value="1"/>
</dbReference>
<dbReference type="Proteomes" id="UP001143747">
    <property type="component" value="Unassembled WGS sequence"/>
</dbReference>
<feature type="domain" description="Helicase ATP-binding" evidence="18">
    <location>
        <begin position="27"/>
        <end position="195"/>
    </location>
</feature>
<evidence type="ECO:0000256" key="4">
    <source>
        <dbReference type="ARBA" id="ARBA00022723"/>
    </source>
</evidence>
<evidence type="ECO:0000256" key="8">
    <source>
        <dbReference type="ARBA" id="ARBA00022806"/>
    </source>
</evidence>
<evidence type="ECO:0000313" key="21">
    <source>
        <dbReference type="Proteomes" id="UP001143747"/>
    </source>
</evidence>
<dbReference type="InterPro" id="IPR001650">
    <property type="entry name" value="Helicase_C-like"/>
</dbReference>
<dbReference type="InterPro" id="IPR032284">
    <property type="entry name" value="RecQ_Zn-bd"/>
</dbReference>
<dbReference type="PROSITE" id="PS50967">
    <property type="entry name" value="HRDC"/>
    <property type="match status" value="1"/>
</dbReference>
<dbReference type="InterPro" id="IPR006293">
    <property type="entry name" value="DNA_helicase_ATP-dep_RecQ_bac"/>
</dbReference>
<evidence type="ECO:0000256" key="16">
    <source>
        <dbReference type="ARBA" id="ARBA00034808"/>
    </source>
</evidence>
<organism evidence="20 21">
    <name type="scientific">Methanogenium marinum</name>
    <dbReference type="NCBI Taxonomy" id="348610"/>
    <lineage>
        <taxon>Archaea</taxon>
        <taxon>Methanobacteriati</taxon>
        <taxon>Methanobacteriota</taxon>
        <taxon>Stenosarchaea group</taxon>
        <taxon>Methanomicrobia</taxon>
        <taxon>Methanomicrobiales</taxon>
        <taxon>Methanomicrobiaceae</taxon>
        <taxon>Methanogenium</taxon>
    </lineage>
</organism>
<dbReference type="InterPro" id="IPR014001">
    <property type="entry name" value="Helicase_ATP-bd"/>
</dbReference>
<dbReference type="GO" id="GO:0003677">
    <property type="term" value="F:DNA binding"/>
    <property type="evidence" value="ECO:0007669"/>
    <property type="project" value="UniProtKB-KW"/>
</dbReference>
<dbReference type="InterPro" id="IPR044876">
    <property type="entry name" value="HRDC_dom_sf"/>
</dbReference>
<evidence type="ECO:0000256" key="15">
    <source>
        <dbReference type="ARBA" id="ARBA00034617"/>
    </source>
</evidence>
<keyword evidence="4" id="KW-0479">Metal-binding</keyword>
<dbReference type="Gene3D" id="1.10.10.10">
    <property type="entry name" value="Winged helix-like DNA-binding domain superfamily/Winged helix DNA-binding domain"/>
    <property type="match status" value="1"/>
</dbReference>
<keyword evidence="10" id="KW-0067">ATP-binding</keyword>
<evidence type="ECO:0000256" key="3">
    <source>
        <dbReference type="ARBA" id="ARBA00005446"/>
    </source>
</evidence>
<dbReference type="Gene3D" id="3.40.50.300">
    <property type="entry name" value="P-loop containing nucleotide triphosphate hydrolases"/>
    <property type="match status" value="2"/>
</dbReference>
<comment type="cofactor">
    <cofactor evidence="2">
        <name>Zn(2+)</name>
        <dbReference type="ChEBI" id="CHEBI:29105"/>
    </cofactor>
</comment>
<dbReference type="Pfam" id="PF14493">
    <property type="entry name" value="HTH_40"/>
    <property type="match status" value="1"/>
</dbReference>
<evidence type="ECO:0000256" key="2">
    <source>
        <dbReference type="ARBA" id="ARBA00001947"/>
    </source>
</evidence>
<proteinExistence type="inferred from homology"/>
<evidence type="ECO:0000256" key="6">
    <source>
        <dbReference type="ARBA" id="ARBA00022763"/>
    </source>
</evidence>
<dbReference type="SMART" id="SM00956">
    <property type="entry name" value="RQC"/>
    <property type="match status" value="1"/>
</dbReference>